<organism evidence="2 3">
    <name type="scientific">Asbolus verrucosus</name>
    <name type="common">Desert ironclad beetle</name>
    <dbReference type="NCBI Taxonomy" id="1661398"/>
    <lineage>
        <taxon>Eukaryota</taxon>
        <taxon>Metazoa</taxon>
        <taxon>Ecdysozoa</taxon>
        <taxon>Arthropoda</taxon>
        <taxon>Hexapoda</taxon>
        <taxon>Insecta</taxon>
        <taxon>Pterygota</taxon>
        <taxon>Neoptera</taxon>
        <taxon>Endopterygota</taxon>
        <taxon>Coleoptera</taxon>
        <taxon>Polyphaga</taxon>
        <taxon>Cucujiformia</taxon>
        <taxon>Tenebrionidae</taxon>
        <taxon>Pimeliinae</taxon>
        <taxon>Asbolus</taxon>
    </lineage>
</organism>
<accession>A0A482VAW9</accession>
<feature type="transmembrane region" description="Helical" evidence="1">
    <location>
        <begin position="112"/>
        <end position="138"/>
    </location>
</feature>
<feature type="transmembrane region" description="Helical" evidence="1">
    <location>
        <begin position="291"/>
        <end position="310"/>
    </location>
</feature>
<dbReference type="AlphaFoldDB" id="A0A482VAW9"/>
<keyword evidence="3" id="KW-1185">Reference proteome</keyword>
<sequence length="438" mass="47715">MPLKQNEEIKEEFAVIPPDGGWGWIVLLCSFLCNLIVDGAIFTFGIFLESISKTFKVHPTTVGIGHSLLTGFSPFTCGIINHYGFRPVAFVGGLIAATAFGVSTVVTSIEAFIIIFGVFGGIGLGMIYLPTIVIVGYYFEKWRSLASSLSAAGSAVGIITFPIIVDDVMADFDWQTKFKFIMGGCLFCSLLALTYRPIKPRRNTLYSRSSMRGPSLKSMEGIKFHFQDCTQTIISMIIKMLNIKLMKSPSFTMLTLSVTITGLGLFVPYLFLKERGKEVGLDEEMCSHMFIALGIANVVGRIGSALATSIPGANSLNVSYVNITICGLATIISIFSKDVFTQFLYNAVFGLTSACIVSLRVPLVVSLLGLENLTNGFGLLMLFYGLATFLGAPIGGQIAKSTQSYNYAFIYAGCMFLISAILLMLIKLTSKCERRRDE</sequence>
<dbReference type="PANTHER" id="PTHR11360:SF238">
    <property type="entry name" value="SD10469P"/>
    <property type="match status" value="1"/>
</dbReference>
<reference evidence="2 3" key="1">
    <citation type="submission" date="2017-03" db="EMBL/GenBank/DDBJ databases">
        <title>Genome of the blue death feigning beetle - Asbolus verrucosus.</title>
        <authorList>
            <person name="Rider S.D."/>
        </authorList>
    </citation>
    <scope>NUCLEOTIDE SEQUENCE [LARGE SCALE GENOMIC DNA]</scope>
    <source>
        <strain evidence="2">Butters</strain>
        <tissue evidence="2">Head and leg muscle</tissue>
    </source>
</reference>
<feature type="transmembrane region" description="Helical" evidence="1">
    <location>
        <begin position="180"/>
        <end position="198"/>
    </location>
</feature>
<dbReference type="Proteomes" id="UP000292052">
    <property type="component" value="Unassembled WGS sequence"/>
</dbReference>
<keyword evidence="1" id="KW-1133">Transmembrane helix</keyword>
<keyword evidence="1" id="KW-0812">Transmembrane</keyword>
<feature type="transmembrane region" description="Helical" evidence="1">
    <location>
        <begin position="377"/>
        <end position="399"/>
    </location>
</feature>
<dbReference type="CDD" id="cd17352">
    <property type="entry name" value="MFS_MCT_SLC16"/>
    <property type="match status" value="1"/>
</dbReference>
<keyword evidence="1" id="KW-0472">Membrane</keyword>
<protein>
    <submittedName>
        <fullName evidence="2">MFS 1 domain containing protein</fullName>
    </submittedName>
</protein>
<dbReference type="InterPro" id="IPR036259">
    <property type="entry name" value="MFS_trans_sf"/>
</dbReference>
<evidence type="ECO:0000313" key="2">
    <source>
        <dbReference type="EMBL" id="RZB40363.1"/>
    </source>
</evidence>
<evidence type="ECO:0000256" key="1">
    <source>
        <dbReference type="SAM" id="Phobius"/>
    </source>
</evidence>
<dbReference type="SUPFAM" id="SSF103473">
    <property type="entry name" value="MFS general substrate transporter"/>
    <property type="match status" value="1"/>
</dbReference>
<dbReference type="InterPro" id="IPR011701">
    <property type="entry name" value="MFS"/>
</dbReference>
<name>A0A482VAW9_ASBVE</name>
<feature type="transmembrane region" description="Helical" evidence="1">
    <location>
        <begin position="317"/>
        <end position="335"/>
    </location>
</feature>
<dbReference type="GO" id="GO:0008028">
    <property type="term" value="F:monocarboxylic acid transmembrane transporter activity"/>
    <property type="evidence" value="ECO:0007669"/>
    <property type="project" value="TreeGrafter"/>
</dbReference>
<dbReference type="Gene3D" id="1.20.1250.20">
    <property type="entry name" value="MFS general substrate transporter like domains"/>
    <property type="match status" value="2"/>
</dbReference>
<feature type="transmembrane region" description="Helical" evidence="1">
    <location>
        <begin position="405"/>
        <end position="426"/>
    </location>
</feature>
<evidence type="ECO:0000313" key="3">
    <source>
        <dbReference type="Proteomes" id="UP000292052"/>
    </source>
</evidence>
<feature type="transmembrane region" description="Helical" evidence="1">
    <location>
        <begin position="347"/>
        <end position="370"/>
    </location>
</feature>
<dbReference type="Pfam" id="PF07690">
    <property type="entry name" value="MFS_1"/>
    <property type="match status" value="1"/>
</dbReference>
<feature type="transmembrane region" description="Helical" evidence="1">
    <location>
        <begin position="145"/>
        <end position="165"/>
    </location>
</feature>
<feature type="transmembrane region" description="Helical" evidence="1">
    <location>
        <begin position="251"/>
        <end position="271"/>
    </location>
</feature>
<dbReference type="OrthoDB" id="6509908at2759"/>
<gene>
    <name evidence="2" type="ORF">BDFB_002524</name>
</gene>
<feature type="transmembrane region" description="Helical" evidence="1">
    <location>
        <begin position="22"/>
        <end position="48"/>
    </location>
</feature>
<dbReference type="InterPro" id="IPR050327">
    <property type="entry name" value="Proton-linked_MCT"/>
</dbReference>
<feature type="transmembrane region" description="Helical" evidence="1">
    <location>
        <begin position="88"/>
        <end position="106"/>
    </location>
</feature>
<dbReference type="EMBL" id="QDEB01119626">
    <property type="protein sequence ID" value="RZB40363.1"/>
    <property type="molecule type" value="Genomic_DNA"/>
</dbReference>
<dbReference type="PANTHER" id="PTHR11360">
    <property type="entry name" value="MONOCARBOXYLATE TRANSPORTER"/>
    <property type="match status" value="1"/>
</dbReference>
<comment type="caution">
    <text evidence="2">The sequence shown here is derived from an EMBL/GenBank/DDBJ whole genome shotgun (WGS) entry which is preliminary data.</text>
</comment>
<proteinExistence type="predicted"/>